<dbReference type="InterPro" id="IPR041204">
    <property type="entry name" value="RIG-I-like_C"/>
</dbReference>
<dbReference type="FunFam" id="2.170.150.30:FF:000001">
    <property type="entry name" value="Probable ATP-dependent RNA helicase DDX58"/>
    <property type="match status" value="1"/>
</dbReference>
<dbReference type="SMART" id="SM00490">
    <property type="entry name" value="HELICc"/>
    <property type="match status" value="1"/>
</dbReference>
<dbReference type="CTD" id="23586"/>
<dbReference type="InterPro" id="IPR038557">
    <property type="entry name" value="RLR_C_sf"/>
</dbReference>
<keyword evidence="5" id="KW-1017">Isopeptide bond</keyword>
<keyword evidence="8" id="KW-0479">Metal-binding</keyword>
<dbReference type="FunFam" id="3.40.50.300:FF:001233">
    <property type="entry name" value="Probable ATP-dependent RNA helicase DDX58"/>
    <property type="match status" value="1"/>
</dbReference>
<dbReference type="PANTHER" id="PTHR14074">
    <property type="entry name" value="HELICASE WITH DEATH DOMAIN-RELATED"/>
    <property type="match status" value="1"/>
</dbReference>
<dbReference type="RefSeq" id="XP_053542028.1">
    <property type="nucleotide sequence ID" value="XM_053686053.1"/>
</dbReference>
<reference evidence="25" key="2">
    <citation type="submission" date="2025-08" db="UniProtKB">
        <authorList>
            <consortium name="RefSeq"/>
        </authorList>
    </citation>
    <scope>IDENTIFICATION</scope>
    <source>
        <tissue evidence="25">Blood</tissue>
    </source>
</reference>
<evidence type="ECO:0000256" key="14">
    <source>
        <dbReference type="ARBA" id="ARBA00022840"/>
    </source>
</evidence>
<dbReference type="PANTHER" id="PTHR14074:SF16">
    <property type="entry name" value="ANTIVIRAL INNATE IMMUNE RESPONSE RECEPTOR RIG-I"/>
    <property type="match status" value="1"/>
</dbReference>
<dbReference type="GO" id="GO:0016787">
    <property type="term" value="F:hydrolase activity"/>
    <property type="evidence" value="ECO:0007669"/>
    <property type="project" value="UniProtKB-KW"/>
</dbReference>
<dbReference type="GeneID" id="101154681"/>
<comment type="subcellular location">
    <subcellularLocation>
        <location evidence="1">Cytoplasm</location>
    </subcellularLocation>
</comment>
<keyword evidence="9" id="KW-0677">Repeat</keyword>
<feature type="chain" id="PRO_5039905508" description="RNA helicase" evidence="20">
    <location>
        <begin position="17"/>
        <end position="965"/>
    </location>
</feature>
<dbReference type="CDD" id="cd15805">
    <property type="entry name" value="RIG-I_C"/>
    <property type="match status" value="1"/>
</dbReference>
<evidence type="ECO:0000313" key="24">
    <source>
        <dbReference type="Proteomes" id="UP000221080"/>
    </source>
</evidence>
<evidence type="ECO:0000256" key="19">
    <source>
        <dbReference type="ARBA" id="ARBA00049390"/>
    </source>
</evidence>
<dbReference type="Pfam" id="PF00271">
    <property type="entry name" value="Helicase_C"/>
    <property type="match status" value="1"/>
</dbReference>
<dbReference type="OrthoDB" id="416741at2759"/>
<dbReference type="InterPro" id="IPR051363">
    <property type="entry name" value="RLR_Helicase"/>
</dbReference>
<feature type="domain" description="Helicase C-terminal" evidence="22">
    <location>
        <begin position="645"/>
        <end position="806"/>
    </location>
</feature>
<dbReference type="Pfam" id="PF11648">
    <property type="entry name" value="RIG-I_C-RD"/>
    <property type="match status" value="1"/>
</dbReference>
<dbReference type="GO" id="GO:0140374">
    <property type="term" value="P:antiviral innate immune response"/>
    <property type="evidence" value="ECO:0007669"/>
    <property type="project" value="TreeGrafter"/>
</dbReference>
<evidence type="ECO:0000256" key="12">
    <source>
        <dbReference type="ARBA" id="ARBA00022806"/>
    </source>
</evidence>
<dbReference type="CDD" id="cd08816">
    <property type="entry name" value="CARD_RIG-I_r1"/>
    <property type="match status" value="1"/>
</dbReference>
<evidence type="ECO:0000256" key="17">
    <source>
        <dbReference type="ARBA" id="ARBA00022884"/>
    </source>
</evidence>
<dbReference type="CDD" id="cd08817">
    <property type="entry name" value="CARD_RIG-I_r2"/>
    <property type="match status" value="1"/>
</dbReference>
<name>A0A9F7TNQ0_ICTPU</name>
<evidence type="ECO:0000256" key="15">
    <source>
        <dbReference type="ARBA" id="ARBA00022843"/>
    </source>
</evidence>
<dbReference type="InterPro" id="IPR011029">
    <property type="entry name" value="DEATH-like_dom_sf"/>
</dbReference>
<dbReference type="InterPro" id="IPR001650">
    <property type="entry name" value="Helicase_C-like"/>
</dbReference>
<evidence type="ECO:0000259" key="23">
    <source>
        <dbReference type="PROSITE" id="PS51789"/>
    </source>
</evidence>
<keyword evidence="24" id="KW-1185">Reference proteome</keyword>
<keyword evidence="16" id="KW-0391">Immunity</keyword>
<dbReference type="Gene3D" id="1.10.533.10">
    <property type="entry name" value="Death Domain, Fas"/>
    <property type="match status" value="2"/>
</dbReference>
<keyword evidence="7" id="KW-0399">Innate immunity</keyword>
<dbReference type="Gene3D" id="2.170.150.30">
    <property type="entry name" value="RIG-I-like receptor, C-terminal regulatory domain"/>
    <property type="match status" value="1"/>
</dbReference>
<feature type="domain" description="RLR CTR" evidence="23">
    <location>
        <begin position="833"/>
        <end position="961"/>
    </location>
</feature>
<evidence type="ECO:0000256" key="6">
    <source>
        <dbReference type="ARBA" id="ARBA00022553"/>
    </source>
</evidence>
<dbReference type="GO" id="GO:0003725">
    <property type="term" value="F:double-stranded RNA binding"/>
    <property type="evidence" value="ECO:0007669"/>
    <property type="project" value="TreeGrafter"/>
</dbReference>
<sequence>MEFSLVLLQLLCPAHIRVCGELRVSHWIMYELEKESLRLYSHYIVHFLRPSYIRGFLTTYLEEEYVEKIISKERLSQTEAAQMLLDKMLDLKEVGWFQGFLDTLRASEYTGLYTAISTWDFRDLETLDPHRKLLDQVEMSITKNMKPRELLPYMSDCLTQRECEEIRAVDEQKGCIAASERLVESLRHCDKSNWFKVFKLALENCSQNLALQLLDPDENGNCVQVCEENDVVMATVCFKYREDGESDNLMSNSETSVPEQCVEGTEGGVASVCERHTEKKLRKYQKELATAAYNGLNTIICAPTGCGKTIVAVDICEHHLKKYPQKAKVVFMATKVEVYEQQYKLFKEHFSKDPDIRVKGVCGDMSDVSLPTLVSNNDVLLMTPQILVNALQRGDVESLNTFTLLLLDECHNTTGKHPYNNIMSLYIDTKHTTHTHSLPQVVGFTASVGIGSFKNVPEAENNICQLCANLDARVITTVTENIDELRSFVHTPEKDFFEVRPRTSEDPFISIIKSIMNNIEQLALSVYKIDTVSQVQKGDYGSQMYEQWIVDVQKRCRLLQFTDPEEERRVCRALYTYTEHLRKYNDALIINEDARTKDALDFMDSFITDISNASSDPTEHHLIDLYHAQRERLLQVAAEEKQNPKLEELQFILDEEYGNNVQTRTVLFVRTRALADALKKWIEETESLKFLKPGVLIGRGRKSQLTGSGMTLTGQKGVLDSFKSSNESKILIATSVADEGIDIPQCNLVLMYEYVGNVVTMVQVRGRGRAQGSRCFLISSRQERIDKEKLNMEREKLVQAAVKDLQTSPDRLCAKVDRFQKEDVARRAYVNMSVEKTLTEGSYELKCGKCKKFVCFSDDLRVLQASHHIVLDCSIFQRCLTKPHNKIKTFDNFTKKEKMFCSECNNDWGIVASYMNIQNLPVLKIESFTVEDRVTKKLQLFKKWRDVTFRIREFDMTETTRELRT</sequence>
<keyword evidence="18" id="KW-0051">Antiviral defense</keyword>
<keyword evidence="6" id="KW-0597">Phosphoprotein</keyword>
<gene>
    <name evidence="25" type="primary">rigi</name>
</gene>
<evidence type="ECO:0000256" key="4">
    <source>
        <dbReference type="ARBA" id="ARBA00022490"/>
    </source>
</evidence>
<evidence type="ECO:0000256" key="8">
    <source>
        <dbReference type="ARBA" id="ARBA00022723"/>
    </source>
</evidence>
<dbReference type="PROSITE" id="PS51192">
    <property type="entry name" value="HELICASE_ATP_BIND_1"/>
    <property type="match status" value="1"/>
</dbReference>
<dbReference type="GO" id="GO:0008270">
    <property type="term" value="F:zinc ion binding"/>
    <property type="evidence" value="ECO:0007669"/>
    <property type="project" value="TreeGrafter"/>
</dbReference>
<keyword evidence="17" id="KW-0694">RNA-binding</keyword>
<feature type="domain" description="Helicase ATP-binding" evidence="21">
    <location>
        <begin position="289"/>
        <end position="466"/>
    </location>
</feature>
<evidence type="ECO:0000256" key="13">
    <source>
        <dbReference type="ARBA" id="ARBA00022833"/>
    </source>
</evidence>
<dbReference type="GO" id="GO:0003727">
    <property type="term" value="F:single-stranded RNA binding"/>
    <property type="evidence" value="ECO:0007669"/>
    <property type="project" value="TreeGrafter"/>
</dbReference>
<dbReference type="Gene3D" id="1.20.1320.30">
    <property type="match status" value="1"/>
</dbReference>
<keyword evidence="20" id="KW-0732">Signal</keyword>
<evidence type="ECO:0000259" key="22">
    <source>
        <dbReference type="PROSITE" id="PS51194"/>
    </source>
</evidence>
<evidence type="ECO:0000256" key="18">
    <source>
        <dbReference type="ARBA" id="ARBA00023118"/>
    </source>
</evidence>
<dbReference type="SUPFAM" id="SSF52540">
    <property type="entry name" value="P-loop containing nucleoside triphosphate hydrolases"/>
    <property type="match status" value="2"/>
</dbReference>
<feature type="signal peptide" evidence="20">
    <location>
        <begin position="1"/>
        <end position="16"/>
    </location>
</feature>
<dbReference type="EC" id="3.6.4.13" evidence="3"/>
<dbReference type="InterPro" id="IPR011545">
    <property type="entry name" value="DEAD/DEAH_box_helicase_dom"/>
</dbReference>
<keyword evidence="12 25" id="KW-0347">Helicase</keyword>
<dbReference type="GO" id="GO:0002753">
    <property type="term" value="P:cytoplasmic pattern recognition receptor signaling pathway"/>
    <property type="evidence" value="ECO:0007669"/>
    <property type="project" value="TreeGrafter"/>
</dbReference>
<dbReference type="PROSITE" id="PS51789">
    <property type="entry name" value="RLR_CTR"/>
    <property type="match status" value="1"/>
</dbReference>
<reference evidence="24" key="1">
    <citation type="journal article" date="2016" name="Nat. Commun.">
        <title>The channel catfish genome sequence provides insights into the evolution of scale formation in teleosts.</title>
        <authorList>
            <person name="Liu Z."/>
            <person name="Liu S."/>
            <person name="Yao J."/>
            <person name="Bao L."/>
            <person name="Zhang J."/>
            <person name="Li Y."/>
            <person name="Jiang C."/>
            <person name="Sun L."/>
            <person name="Wang R."/>
            <person name="Zhang Y."/>
            <person name="Zhou T."/>
            <person name="Zeng Q."/>
            <person name="Fu Q."/>
            <person name="Gao S."/>
            <person name="Li N."/>
            <person name="Koren S."/>
            <person name="Jiang Y."/>
            <person name="Zimin A."/>
            <person name="Xu P."/>
            <person name="Phillippy A.M."/>
            <person name="Geng X."/>
            <person name="Song L."/>
            <person name="Sun F."/>
            <person name="Li C."/>
            <person name="Wang X."/>
            <person name="Chen A."/>
            <person name="Jin Y."/>
            <person name="Yuan Z."/>
            <person name="Yang Y."/>
            <person name="Tan S."/>
            <person name="Peatman E."/>
            <person name="Lu J."/>
            <person name="Qin Z."/>
            <person name="Dunham R."/>
            <person name="Li Z."/>
            <person name="Sonstegard T."/>
            <person name="Feng J."/>
            <person name="Danzmann R.G."/>
            <person name="Schroeder S."/>
            <person name="Scheffler B."/>
            <person name="Duke M.V."/>
            <person name="Ballard L."/>
            <person name="Kucuktas H."/>
            <person name="Kaltenboeck L."/>
            <person name="Liu H."/>
            <person name="Armbruster J."/>
            <person name="Xie Y."/>
            <person name="Kirby M.L."/>
            <person name="Tian Y."/>
            <person name="Flanagan M.E."/>
            <person name="Mu W."/>
            <person name="Waldbieser G.C."/>
        </authorList>
    </citation>
    <scope>NUCLEOTIDE SEQUENCE [LARGE SCALE GENOMIC DNA]</scope>
    <source>
        <strain evidence="24">SDA103</strain>
    </source>
</reference>
<organism evidence="24 25">
    <name type="scientific">Ictalurus punctatus</name>
    <name type="common">Channel catfish</name>
    <name type="synonym">Silurus punctatus</name>
    <dbReference type="NCBI Taxonomy" id="7998"/>
    <lineage>
        <taxon>Eukaryota</taxon>
        <taxon>Metazoa</taxon>
        <taxon>Chordata</taxon>
        <taxon>Craniata</taxon>
        <taxon>Vertebrata</taxon>
        <taxon>Euteleostomi</taxon>
        <taxon>Actinopterygii</taxon>
        <taxon>Neopterygii</taxon>
        <taxon>Teleostei</taxon>
        <taxon>Ostariophysi</taxon>
        <taxon>Siluriformes</taxon>
        <taxon>Ictaluridae</taxon>
        <taxon>Ictalurus</taxon>
    </lineage>
</organism>
<evidence type="ECO:0000256" key="16">
    <source>
        <dbReference type="ARBA" id="ARBA00022859"/>
    </source>
</evidence>
<comment type="similarity">
    <text evidence="2">Belongs to the helicase family. RLR subfamily.</text>
</comment>
<evidence type="ECO:0000313" key="25">
    <source>
        <dbReference type="RefSeq" id="XP_053542028.1"/>
    </source>
</evidence>
<evidence type="ECO:0000256" key="9">
    <source>
        <dbReference type="ARBA" id="ARBA00022737"/>
    </source>
</evidence>
<dbReference type="InterPro" id="IPR014001">
    <property type="entry name" value="Helicase_ATP-bd"/>
</dbReference>
<keyword evidence="14" id="KW-0067">ATP-binding</keyword>
<evidence type="ECO:0000256" key="10">
    <source>
        <dbReference type="ARBA" id="ARBA00022741"/>
    </source>
</evidence>
<evidence type="ECO:0000256" key="1">
    <source>
        <dbReference type="ARBA" id="ARBA00004496"/>
    </source>
</evidence>
<keyword evidence="11" id="KW-0378">Hydrolase</keyword>
<keyword evidence="4" id="KW-0963">Cytoplasm</keyword>
<evidence type="ECO:0000256" key="7">
    <source>
        <dbReference type="ARBA" id="ARBA00022588"/>
    </source>
</evidence>
<keyword evidence="15" id="KW-0832">Ubl conjugation</keyword>
<dbReference type="InterPro" id="IPR042145">
    <property type="entry name" value="CARD_RIG-I_r2"/>
</dbReference>
<dbReference type="InterPro" id="IPR021673">
    <property type="entry name" value="RLR_CTR"/>
</dbReference>
<dbReference type="Pfam" id="PF18119">
    <property type="entry name" value="RIG-I_C"/>
    <property type="match status" value="1"/>
</dbReference>
<comment type="catalytic activity">
    <reaction evidence="19">
        <text>ATP + H2O = ADP + phosphate + H(+)</text>
        <dbReference type="Rhea" id="RHEA:13065"/>
        <dbReference type="ChEBI" id="CHEBI:15377"/>
        <dbReference type="ChEBI" id="CHEBI:15378"/>
        <dbReference type="ChEBI" id="CHEBI:30616"/>
        <dbReference type="ChEBI" id="CHEBI:43474"/>
        <dbReference type="ChEBI" id="CHEBI:456216"/>
        <dbReference type="EC" id="3.6.4.13"/>
    </reaction>
    <physiologicalReaction direction="left-to-right" evidence="19">
        <dbReference type="Rhea" id="RHEA:13066"/>
    </physiologicalReaction>
</comment>
<dbReference type="Pfam" id="PF16739">
    <property type="entry name" value="CARD_2"/>
    <property type="match status" value="2"/>
</dbReference>
<dbReference type="GO" id="GO:0005737">
    <property type="term" value="C:cytoplasm"/>
    <property type="evidence" value="ECO:0007669"/>
    <property type="project" value="UniProtKB-SubCell"/>
</dbReference>
<keyword evidence="13" id="KW-0862">Zinc</keyword>
<evidence type="ECO:0000259" key="21">
    <source>
        <dbReference type="PROSITE" id="PS51192"/>
    </source>
</evidence>
<dbReference type="GO" id="GO:0005524">
    <property type="term" value="F:ATP binding"/>
    <property type="evidence" value="ECO:0007669"/>
    <property type="project" value="UniProtKB-KW"/>
</dbReference>
<evidence type="ECO:0000256" key="3">
    <source>
        <dbReference type="ARBA" id="ARBA00012552"/>
    </source>
</evidence>
<evidence type="ECO:0000256" key="2">
    <source>
        <dbReference type="ARBA" id="ARBA00006866"/>
    </source>
</evidence>
<dbReference type="Gene3D" id="3.40.50.300">
    <property type="entry name" value="P-loop containing nucleotide triphosphate hydrolases"/>
    <property type="match status" value="2"/>
</dbReference>
<dbReference type="AlphaFoldDB" id="A0A9F7TNQ0"/>
<accession>A0A9F7TNQ0</accession>
<proteinExistence type="inferred from homology"/>
<dbReference type="InterPro" id="IPR027417">
    <property type="entry name" value="P-loop_NTPase"/>
</dbReference>
<keyword evidence="10" id="KW-0547">Nucleotide-binding</keyword>
<dbReference type="CDD" id="cd12090">
    <property type="entry name" value="MDA5_ID"/>
    <property type="match status" value="1"/>
</dbReference>
<evidence type="ECO:0000256" key="11">
    <source>
        <dbReference type="ARBA" id="ARBA00022801"/>
    </source>
</evidence>
<evidence type="ECO:0000256" key="5">
    <source>
        <dbReference type="ARBA" id="ARBA00022499"/>
    </source>
</evidence>
<dbReference type="InterPro" id="IPR031964">
    <property type="entry name" value="CARD_dom"/>
</dbReference>
<dbReference type="GO" id="GO:0003724">
    <property type="term" value="F:RNA helicase activity"/>
    <property type="evidence" value="ECO:0007669"/>
    <property type="project" value="UniProtKB-EC"/>
</dbReference>
<dbReference type="PROSITE" id="PS51194">
    <property type="entry name" value="HELICASE_CTER"/>
    <property type="match status" value="1"/>
</dbReference>
<evidence type="ECO:0000256" key="20">
    <source>
        <dbReference type="SAM" id="SignalP"/>
    </source>
</evidence>
<dbReference type="Proteomes" id="UP000221080">
    <property type="component" value="Chromosome 15"/>
</dbReference>
<dbReference type="Pfam" id="PF00270">
    <property type="entry name" value="DEAD"/>
    <property type="match status" value="1"/>
</dbReference>
<dbReference type="SMART" id="SM00487">
    <property type="entry name" value="DEXDc"/>
    <property type="match status" value="1"/>
</dbReference>
<protein>
    <recommendedName>
        <fullName evidence="3">RNA helicase</fullName>
        <ecNumber evidence="3">3.6.4.13</ecNumber>
    </recommendedName>
</protein>